<name>A0A087E4F9_9BIFI</name>
<organism evidence="2 3">
    <name type="scientific">Bifidobacterium thermacidophilum subsp. thermacidophilum</name>
    <dbReference type="NCBI Taxonomy" id="79262"/>
    <lineage>
        <taxon>Bacteria</taxon>
        <taxon>Bacillati</taxon>
        <taxon>Actinomycetota</taxon>
        <taxon>Actinomycetes</taxon>
        <taxon>Bifidobacteriales</taxon>
        <taxon>Bifidobacteriaceae</taxon>
        <taxon>Bifidobacterium</taxon>
    </lineage>
</organism>
<dbReference type="OrthoDB" id="4749820at2"/>
<sequence>MSSYLVGKAKRIKVGDARAKMLLIILSDYANEDDRAWPSVGLLAAELECNERTVQRALRLLESKGLIARDAEYGTRYSADRSPYVYEVTIDTAEKVDYQYKRGVTRMSPRDTTERGDTHVTPQPDGVTSMTPRGDTHVTDGVTPMSPRGDTHVTQTLKEPSLEHPRESTRAQKTKTQPDPQPLPAGWTPDHDAQALAVELGLDLASELVKFRDAAASSGRVSRDWQAAFRNWLRHGAELGITSKPSASAAVSHHRHSYGCDHVLALLDRDAPEPDGVACRLADLLNDGTPPDKALKSLGRVTSRELGDALARLEAVA</sequence>
<comment type="caution">
    <text evidence="2">The sequence shown here is derived from an EMBL/GenBank/DDBJ whole genome shotgun (WGS) entry which is preliminary data.</text>
</comment>
<dbReference type="InterPro" id="IPR036390">
    <property type="entry name" value="WH_DNA-bd_sf"/>
</dbReference>
<dbReference type="Gene3D" id="1.10.10.10">
    <property type="entry name" value="Winged helix-like DNA-binding domain superfamily/Winged helix DNA-binding domain"/>
    <property type="match status" value="1"/>
</dbReference>
<dbReference type="SUPFAM" id="SSF46785">
    <property type="entry name" value="Winged helix' DNA-binding domain"/>
    <property type="match status" value="1"/>
</dbReference>
<gene>
    <name evidence="2" type="ORF">THER5_1123</name>
</gene>
<dbReference type="Proteomes" id="UP000029003">
    <property type="component" value="Unassembled WGS sequence"/>
</dbReference>
<dbReference type="InterPro" id="IPR036388">
    <property type="entry name" value="WH-like_DNA-bd_sf"/>
</dbReference>
<dbReference type="AlphaFoldDB" id="A0A087E4F9"/>
<protein>
    <submittedName>
        <fullName evidence="2">Phage replication protein</fullName>
    </submittedName>
</protein>
<feature type="region of interest" description="Disordered" evidence="1">
    <location>
        <begin position="107"/>
        <end position="185"/>
    </location>
</feature>
<accession>A0A087E4F9</accession>
<proteinExistence type="predicted"/>
<feature type="compositionally biased region" description="Basic and acidic residues" evidence="1">
    <location>
        <begin position="160"/>
        <end position="170"/>
    </location>
</feature>
<reference evidence="2 3" key="1">
    <citation type="submission" date="2014-03" db="EMBL/GenBank/DDBJ databases">
        <title>Genomics of Bifidobacteria.</title>
        <authorList>
            <person name="Ventura M."/>
            <person name="Milani C."/>
            <person name="Lugli G.A."/>
        </authorList>
    </citation>
    <scope>NUCLEOTIDE SEQUENCE [LARGE SCALE GENOMIC DNA]</scope>
    <source>
        <strain evidence="2 3">LMG 21395</strain>
    </source>
</reference>
<evidence type="ECO:0000256" key="1">
    <source>
        <dbReference type="SAM" id="MobiDB-lite"/>
    </source>
</evidence>
<evidence type="ECO:0000313" key="3">
    <source>
        <dbReference type="Proteomes" id="UP000029003"/>
    </source>
</evidence>
<evidence type="ECO:0000313" key="2">
    <source>
        <dbReference type="EMBL" id="KFJ02660.1"/>
    </source>
</evidence>
<feature type="compositionally biased region" description="Basic and acidic residues" evidence="1">
    <location>
        <begin position="108"/>
        <end position="118"/>
    </location>
</feature>
<dbReference type="Pfam" id="PF13730">
    <property type="entry name" value="HTH_36"/>
    <property type="match status" value="1"/>
</dbReference>
<dbReference type="EMBL" id="JGZT01000006">
    <property type="protein sequence ID" value="KFJ02660.1"/>
    <property type="molecule type" value="Genomic_DNA"/>
</dbReference>
<dbReference type="RefSeq" id="WP_052316550.1">
    <property type="nucleotide sequence ID" value="NZ_JGZT01000006.1"/>
</dbReference>